<protein>
    <submittedName>
        <fullName evidence="1">Uncharacterized protein</fullName>
    </submittedName>
</protein>
<reference evidence="1" key="1">
    <citation type="submission" date="2014-11" db="EMBL/GenBank/DDBJ databases">
        <authorList>
            <person name="Amaro Gonzalez C."/>
        </authorList>
    </citation>
    <scope>NUCLEOTIDE SEQUENCE</scope>
</reference>
<dbReference type="AlphaFoldDB" id="A0A0E9WMX2"/>
<name>A0A0E9WMX2_ANGAN</name>
<proteinExistence type="predicted"/>
<organism evidence="1">
    <name type="scientific">Anguilla anguilla</name>
    <name type="common">European freshwater eel</name>
    <name type="synonym">Muraena anguilla</name>
    <dbReference type="NCBI Taxonomy" id="7936"/>
    <lineage>
        <taxon>Eukaryota</taxon>
        <taxon>Metazoa</taxon>
        <taxon>Chordata</taxon>
        <taxon>Craniata</taxon>
        <taxon>Vertebrata</taxon>
        <taxon>Euteleostomi</taxon>
        <taxon>Actinopterygii</taxon>
        <taxon>Neopterygii</taxon>
        <taxon>Teleostei</taxon>
        <taxon>Anguilliformes</taxon>
        <taxon>Anguillidae</taxon>
        <taxon>Anguilla</taxon>
    </lineage>
</organism>
<reference evidence="1" key="2">
    <citation type="journal article" date="2015" name="Fish Shellfish Immunol.">
        <title>Early steps in the European eel (Anguilla anguilla)-Vibrio vulnificus interaction in the gills: Role of the RtxA13 toxin.</title>
        <authorList>
            <person name="Callol A."/>
            <person name="Pajuelo D."/>
            <person name="Ebbesson L."/>
            <person name="Teles M."/>
            <person name="MacKenzie S."/>
            <person name="Amaro C."/>
        </authorList>
    </citation>
    <scope>NUCLEOTIDE SEQUENCE</scope>
</reference>
<dbReference type="EMBL" id="GBXM01016853">
    <property type="protein sequence ID" value="JAH91724.1"/>
    <property type="molecule type" value="Transcribed_RNA"/>
</dbReference>
<accession>A0A0E9WMX2</accession>
<evidence type="ECO:0000313" key="1">
    <source>
        <dbReference type="EMBL" id="JAH91724.1"/>
    </source>
</evidence>
<sequence>MCFILGIKDYGIKRYPWLLWKSNHKHFWCICKMPCMYACKCFVPMWLHSSPDISFPKPLSSKLLPRHLNLPQQTTKKKKEKDKQKIAHS</sequence>